<dbReference type="InterPro" id="IPR006076">
    <property type="entry name" value="FAD-dep_OxRdtase"/>
</dbReference>
<name>A0A318HCF0_9BURK</name>
<dbReference type="GO" id="GO:0005737">
    <property type="term" value="C:cytoplasm"/>
    <property type="evidence" value="ECO:0007669"/>
    <property type="project" value="TreeGrafter"/>
</dbReference>
<dbReference type="RefSeq" id="WP_170130604.1">
    <property type="nucleotide sequence ID" value="NZ_QJJS01000002.1"/>
</dbReference>
<reference evidence="3 4" key="1">
    <citation type="submission" date="2018-05" db="EMBL/GenBank/DDBJ databases">
        <title>Genomic Encyclopedia of Type Strains, Phase IV (KMG-IV): sequencing the most valuable type-strain genomes for metagenomic binning, comparative biology and taxonomic classification.</title>
        <authorList>
            <person name="Goeker M."/>
        </authorList>
    </citation>
    <scope>NUCLEOTIDE SEQUENCE [LARGE SCALE GENOMIC DNA]</scope>
    <source>
        <strain evidence="3 4">DSM 566</strain>
    </source>
</reference>
<dbReference type="InterPro" id="IPR036188">
    <property type="entry name" value="FAD/NAD-bd_sf"/>
</dbReference>
<comment type="caution">
    <text evidence="3">The sequence shown here is derived from an EMBL/GenBank/DDBJ whole genome shotgun (WGS) entry which is preliminary data.</text>
</comment>
<protein>
    <submittedName>
        <fullName evidence="3">Glycine/D-amino acid oxidase-like deaminating enzyme</fullName>
    </submittedName>
</protein>
<dbReference type="Gene3D" id="3.50.50.60">
    <property type="entry name" value="FAD/NAD(P)-binding domain"/>
    <property type="match status" value="2"/>
</dbReference>
<dbReference type="EMBL" id="QJJS01000002">
    <property type="protein sequence ID" value="PXW98645.1"/>
    <property type="molecule type" value="Genomic_DNA"/>
</dbReference>
<dbReference type="PANTHER" id="PTHR13847:SF289">
    <property type="entry name" value="GLYCINE OXIDASE"/>
    <property type="match status" value="1"/>
</dbReference>
<evidence type="ECO:0000313" key="4">
    <source>
        <dbReference type="Proteomes" id="UP000247811"/>
    </source>
</evidence>
<dbReference type="GO" id="GO:0016491">
    <property type="term" value="F:oxidoreductase activity"/>
    <property type="evidence" value="ECO:0007669"/>
    <property type="project" value="UniProtKB-KW"/>
</dbReference>
<dbReference type="AlphaFoldDB" id="A0A318HCF0"/>
<dbReference type="Pfam" id="PF01266">
    <property type="entry name" value="DAO"/>
    <property type="match status" value="1"/>
</dbReference>
<dbReference type="Gene3D" id="3.30.9.10">
    <property type="entry name" value="D-Amino Acid Oxidase, subunit A, domain 2"/>
    <property type="match status" value="2"/>
</dbReference>
<organism evidence="3 4">
    <name type="scientific">Sphaerotilus hippei</name>
    <dbReference type="NCBI Taxonomy" id="744406"/>
    <lineage>
        <taxon>Bacteria</taxon>
        <taxon>Pseudomonadati</taxon>
        <taxon>Pseudomonadota</taxon>
        <taxon>Betaproteobacteria</taxon>
        <taxon>Burkholderiales</taxon>
        <taxon>Sphaerotilaceae</taxon>
        <taxon>Sphaerotilus</taxon>
    </lineage>
</organism>
<evidence type="ECO:0000256" key="1">
    <source>
        <dbReference type="ARBA" id="ARBA00023002"/>
    </source>
</evidence>
<keyword evidence="4" id="KW-1185">Reference proteome</keyword>
<gene>
    <name evidence="3" type="ORF">C7444_102124</name>
</gene>
<keyword evidence="1" id="KW-0560">Oxidoreductase</keyword>
<proteinExistence type="predicted"/>
<evidence type="ECO:0000313" key="3">
    <source>
        <dbReference type="EMBL" id="PXW98645.1"/>
    </source>
</evidence>
<evidence type="ECO:0000259" key="2">
    <source>
        <dbReference type="Pfam" id="PF01266"/>
    </source>
</evidence>
<feature type="domain" description="FAD dependent oxidoreductase" evidence="2">
    <location>
        <begin position="2"/>
        <end position="421"/>
    </location>
</feature>
<dbReference type="SUPFAM" id="SSF51971">
    <property type="entry name" value="Nucleotide-binding domain"/>
    <property type="match status" value="1"/>
</dbReference>
<dbReference type="Proteomes" id="UP000247811">
    <property type="component" value="Unassembled WGS sequence"/>
</dbReference>
<sequence>MRIAVIGAGVVGVCTTWELADDGHDVHCFDRHDSVAAQSSFAHTGLLGTLAPSFMPPPRHGATTALKEWRWLRAHRRSGRTTTPADLQALHQLGAASRQHLDHLCRRLDIQIERSQGTLVLLHDAAQLDEAAARLPTWQQAGLTARLVDAEACQALEPGLGGDPQTRDRPLELAGGLHLPDEGAGNCRQFAQQLRDRAERQHGAQFHFGISVQQLASSGGRPLLTLHRPADRPATEALAGDAPDRHAPGPAPFADTATLPRTWQEDFDAVVLCTGASGGLTARMPQTLPLRAVWGHTITFRLHPQGLPIRSAVVDAQTGVTITRLGDRLRVAGTHRLTPADATPPAAGDAALQALYQAVERWFPSAIQRADSQVWTGARACLPGPLPTIGASAQAGIWLNMGHGGAGWALACGSARRLADLVAASATSATPVTATAPLVATDRMNA</sequence>
<accession>A0A318HCF0</accession>
<dbReference type="PANTHER" id="PTHR13847">
    <property type="entry name" value="SARCOSINE DEHYDROGENASE-RELATED"/>
    <property type="match status" value="1"/>
</dbReference>